<reference evidence="11" key="1">
    <citation type="submission" date="2022-10" db="EMBL/GenBank/DDBJ databases">
        <title>Completed Genome Sequence of two octocoral isolated bacterium, Endozoicomonas euniceicola EF212T and Endozoicomonas gorgoniicola PS125T.</title>
        <authorList>
            <person name="Chiou Y.-J."/>
            <person name="Chen Y.-H."/>
        </authorList>
    </citation>
    <scope>NUCLEOTIDE SEQUENCE</scope>
    <source>
        <strain evidence="11">EF212</strain>
    </source>
</reference>
<gene>
    <name evidence="11" type="primary">truC</name>
    <name evidence="11" type="ORF">NX720_09995</name>
</gene>
<name>A0ABY6H058_9GAMM</name>
<dbReference type="CDD" id="cd02563">
    <property type="entry name" value="PseudoU_synth_TruC"/>
    <property type="match status" value="1"/>
</dbReference>
<dbReference type="InterPro" id="IPR050188">
    <property type="entry name" value="RluA_PseudoU_synthase"/>
</dbReference>
<dbReference type="InterPro" id="IPR006224">
    <property type="entry name" value="PsdUridine_synth_RluA-like_CS"/>
</dbReference>
<dbReference type="SUPFAM" id="SSF55120">
    <property type="entry name" value="Pseudouridine synthase"/>
    <property type="match status" value="1"/>
</dbReference>
<feature type="domain" description="Pseudouridine synthase RsuA/RluA-like" evidence="10">
    <location>
        <begin position="31"/>
        <end position="190"/>
    </location>
</feature>
<dbReference type="PROSITE" id="PS01129">
    <property type="entry name" value="PSI_RLU"/>
    <property type="match status" value="1"/>
</dbReference>
<dbReference type="EMBL" id="CP103300">
    <property type="protein sequence ID" value="UYM18212.1"/>
    <property type="molecule type" value="Genomic_DNA"/>
</dbReference>
<protein>
    <recommendedName>
        <fullName evidence="6">tRNA pseudouridine synthase C</fullName>
        <ecNumber evidence="5">5.4.99.26</ecNumber>
    </recommendedName>
    <alternativeName>
        <fullName evidence="8">tRNA pseudouridine(65) synthase</fullName>
    </alternativeName>
    <alternativeName>
        <fullName evidence="9">tRNA pseudouridylate synthase C</fullName>
    </alternativeName>
    <alternativeName>
        <fullName evidence="7">tRNA-uridine isomerase C</fullName>
    </alternativeName>
</protein>
<evidence type="ECO:0000256" key="3">
    <source>
        <dbReference type="ARBA" id="ARBA00036607"/>
    </source>
</evidence>
<comment type="function">
    <text evidence="4">Responsible for synthesis of pseudouridine from uracil-65 in transfer RNAs.</text>
</comment>
<dbReference type="PANTHER" id="PTHR21600:SF56">
    <property type="entry name" value="TRNA PSEUDOURIDINE SYNTHASE C"/>
    <property type="match status" value="1"/>
</dbReference>
<sequence>MSEDIPQPLSKKHNLEKHDEPLEILYKDSCLVAVNKPSGLLVHRSMIDRYETRFALQEVRNQIGQRVYPLHRLDKPTSGILLFALSPEIARQMGQQFESNRVKKNYLAIVRGYAPESGVIDHALKEEMDKMADRKARQNKPAQDAVTEFTRLATIEIPVAIDRYPQSRYSLVEARPKTGRKHQIRRHMKHIAHPIIGDAKHGKGNHNRYFATHFAADRLLLACIEMEVIHPVTGKPLSLRASLDKRFTDLINRFGWADRVSECLRKEKQ</sequence>
<comment type="catalytic activity">
    <reaction evidence="3">
        <text>uridine(65) in tRNA = pseudouridine(65) in tRNA</text>
        <dbReference type="Rhea" id="RHEA:42536"/>
        <dbReference type="Rhea" id="RHEA-COMP:10103"/>
        <dbReference type="Rhea" id="RHEA-COMP:10104"/>
        <dbReference type="ChEBI" id="CHEBI:65314"/>
        <dbReference type="ChEBI" id="CHEBI:65315"/>
        <dbReference type="EC" id="5.4.99.26"/>
    </reaction>
</comment>
<evidence type="ECO:0000259" key="10">
    <source>
        <dbReference type="Pfam" id="PF00849"/>
    </source>
</evidence>
<dbReference type="RefSeq" id="WP_262600967.1">
    <property type="nucleotide sequence ID" value="NZ_CP103300.1"/>
</dbReference>
<keyword evidence="2 11" id="KW-0413">Isomerase</keyword>
<proteinExistence type="predicted"/>
<evidence type="ECO:0000256" key="4">
    <source>
        <dbReference type="ARBA" id="ARBA00037670"/>
    </source>
</evidence>
<evidence type="ECO:0000313" key="12">
    <source>
        <dbReference type="Proteomes" id="UP001163255"/>
    </source>
</evidence>
<dbReference type="Proteomes" id="UP001163255">
    <property type="component" value="Chromosome"/>
</dbReference>
<evidence type="ECO:0000256" key="8">
    <source>
        <dbReference type="ARBA" id="ARBA00041975"/>
    </source>
</evidence>
<dbReference type="PANTHER" id="PTHR21600">
    <property type="entry name" value="MITOCHONDRIAL RNA PSEUDOURIDINE SYNTHASE"/>
    <property type="match status" value="1"/>
</dbReference>
<evidence type="ECO:0000256" key="6">
    <source>
        <dbReference type="ARBA" id="ARBA00040675"/>
    </source>
</evidence>
<evidence type="ECO:0000313" key="11">
    <source>
        <dbReference type="EMBL" id="UYM18212.1"/>
    </source>
</evidence>
<evidence type="ECO:0000256" key="7">
    <source>
        <dbReference type="ARBA" id="ARBA00041803"/>
    </source>
</evidence>
<dbReference type="InterPro" id="IPR020103">
    <property type="entry name" value="PsdUridine_synth_cat_dom_sf"/>
</dbReference>
<accession>A0ABY6H058</accession>
<dbReference type="GO" id="GO:0160149">
    <property type="term" value="F:tRNA pseudouridine(65) synthase activity"/>
    <property type="evidence" value="ECO:0007669"/>
    <property type="project" value="UniProtKB-EC"/>
</dbReference>
<dbReference type="InterPro" id="IPR006145">
    <property type="entry name" value="PsdUridine_synth_RsuA/RluA"/>
</dbReference>
<dbReference type="NCBIfam" id="NF008321">
    <property type="entry name" value="PRK11112.1"/>
    <property type="match status" value="1"/>
</dbReference>
<dbReference type="Pfam" id="PF00849">
    <property type="entry name" value="PseudoU_synth_2"/>
    <property type="match status" value="1"/>
</dbReference>
<organism evidence="11 12">
    <name type="scientific">Endozoicomonas euniceicola</name>
    <dbReference type="NCBI Taxonomy" id="1234143"/>
    <lineage>
        <taxon>Bacteria</taxon>
        <taxon>Pseudomonadati</taxon>
        <taxon>Pseudomonadota</taxon>
        <taxon>Gammaproteobacteria</taxon>
        <taxon>Oceanospirillales</taxon>
        <taxon>Endozoicomonadaceae</taxon>
        <taxon>Endozoicomonas</taxon>
    </lineage>
</organism>
<keyword evidence="1" id="KW-0819">tRNA processing</keyword>
<evidence type="ECO:0000256" key="9">
    <source>
        <dbReference type="ARBA" id="ARBA00043049"/>
    </source>
</evidence>
<evidence type="ECO:0000256" key="1">
    <source>
        <dbReference type="ARBA" id="ARBA00022694"/>
    </source>
</evidence>
<dbReference type="EC" id="5.4.99.26" evidence="5"/>
<evidence type="ECO:0000256" key="5">
    <source>
        <dbReference type="ARBA" id="ARBA00038943"/>
    </source>
</evidence>
<dbReference type="Gene3D" id="3.30.2350.10">
    <property type="entry name" value="Pseudouridine synthase"/>
    <property type="match status" value="1"/>
</dbReference>
<keyword evidence="12" id="KW-1185">Reference proteome</keyword>
<evidence type="ECO:0000256" key="2">
    <source>
        <dbReference type="ARBA" id="ARBA00023235"/>
    </source>
</evidence>